<protein>
    <recommendedName>
        <fullName evidence="3">DUF4168 domain-containing protein</fullName>
    </recommendedName>
</protein>
<keyword evidence="2" id="KW-0732">Signal</keyword>
<dbReference type="InterPro" id="IPR025433">
    <property type="entry name" value="DUF4168"/>
</dbReference>
<dbReference type="EMBL" id="BMWP01000011">
    <property type="protein sequence ID" value="GGW34749.1"/>
    <property type="molecule type" value="Genomic_DNA"/>
</dbReference>
<feature type="coiled-coil region" evidence="1">
    <location>
        <begin position="83"/>
        <end position="110"/>
    </location>
</feature>
<reference evidence="4" key="1">
    <citation type="journal article" date="2014" name="Int. J. Syst. Evol. Microbiol.">
        <title>Complete genome sequence of Corynebacterium casei LMG S-19264T (=DSM 44701T), isolated from a smear-ripened cheese.</title>
        <authorList>
            <consortium name="US DOE Joint Genome Institute (JGI-PGF)"/>
            <person name="Walter F."/>
            <person name="Albersmeier A."/>
            <person name="Kalinowski J."/>
            <person name="Ruckert C."/>
        </authorList>
    </citation>
    <scope>NUCLEOTIDE SEQUENCE</scope>
    <source>
        <strain evidence="4">KCTC 12113</strain>
    </source>
</reference>
<feature type="chain" id="PRO_5036964829" description="DUF4168 domain-containing protein" evidence="2">
    <location>
        <begin position="25"/>
        <end position="151"/>
    </location>
</feature>
<dbReference type="RefSeq" id="WP_026813071.1">
    <property type="nucleotide sequence ID" value="NZ_BMWP01000011.1"/>
</dbReference>
<evidence type="ECO:0000256" key="2">
    <source>
        <dbReference type="SAM" id="SignalP"/>
    </source>
</evidence>
<gene>
    <name evidence="4" type="ORF">GCM10007383_19780</name>
</gene>
<evidence type="ECO:0000259" key="3">
    <source>
        <dbReference type="Pfam" id="PF13767"/>
    </source>
</evidence>
<accession>A0A918IX53</accession>
<comment type="caution">
    <text evidence="4">The sequence shown here is derived from an EMBL/GenBank/DDBJ whole genome shotgun (WGS) entry which is preliminary data.</text>
</comment>
<dbReference type="Pfam" id="PF13767">
    <property type="entry name" value="DUF4168"/>
    <property type="match status" value="1"/>
</dbReference>
<evidence type="ECO:0000313" key="5">
    <source>
        <dbReference type="Proteomes" id="UP000634668"/>
    </source>
</evidence>
<dbReference type="AlphaFoldDB" id="A0A918IX53"/>
<organism evidence="4 5">
    <name type="scientific">Arenibacter certesii</name>
    <dbReference type="NCBI Taxonomy" id="228955"/>
    <lineage>
        <taxon>Bacteria</taxon>
        <taxon>Pseudomonadati</taxon>
        <taxon>Bacteroidota</taxon>
        <taxon>Flavobacteriia</taxon>
        <taxon>Flavobacteriales</taxon>
        <taxon>Flavobacteriaceae</taxon>
        <taxon>Arenibacter</taxon>
    </lineage>
</organism>
<proteinExistence type="predicted"/>
<feature type="domain" description="DUF4168" evidence="3">
    <location>
        <begin position="30"/>
        <end position="141"/>
    </location>
</feature>
<keyword evidence="1" id="KW-0175">Coiled coil</keyword>
<evidence type="ECO:0000256" key="1">
    <source>
        <dbReference type="SAM" id="Coils"/>
    </source>
</evidence>
<reference evidence="4" key="2">
    <citation type="submission" date="2020-09" db="EMBL/GenBank/DDBJ databases">
        <authorList>
            <person name="Sun Q."/>
            <person name="Kim S."/>
        </authorList>
    </citation>
    <scope>NUCLEOTIDE SEQUENCE</scope>
    <source>
        <strain evidence="4">KCTC 12113</strain>
    </source>
</reference>
<sequence length="151" mass="17124">MLKSEKVKRVFLFVALLGTFGLFAQETSISDAELTNFATAYQKLQIQNQVTQQNMMKVIEDEGIGVERFSEIQQASMDPNKEIDATDKEKELHKKALAKLEKMQPELEKEINEQITSTGMTMEQFESLAKAIQQDPSLQKRLQAIIVKSQG</sequence>
<feature type="signal peptide" evidence="2">
    <location>
        <begin position="1"/>
        <end position="24"/>
    </location>
</feature>
<name>A0A918IX53_9FLAO</name>
<evidence type="ECO:0000313" key="4">
    <source>
        <dbReference type="EMBL" id="GGW34749.1"/>
    </source>
</evidence>
<keyword evidence="5" id="KW-1185">Reference proteome</keyword>
<dbReference type="Proteomes" id="UP000634668">
    <property type="component" value="Unassembled WGS sequence"/>
</dbReference>